<reference evidence="1" key="1">
    <citation type="journal article" date="2020" name="Stud. Mycol.">
        <title>101 Dothideomycetes genomes: a test case for predicting lifestyles and emergence of pathogens.</title>
        <authorList>
            <person name="Haridas S."/>
            <person name="Albert R."/>
            <person name="Binder M."/>
            <person name="Bloem J."/>
            <person name="Labutti K."/>
            <person name="Salamov A."/>
            <person name="Andreopoulos B."/>
            <person name="Baker S."/>
            <person name="Barry K."/>
            <person name="Bills G."/>
            <person name="Bluhm B."/>
            <person name="Cannon C."/>
            <person name="Castanera R."/>
            <person name="Culley D."/>
            <person name="Daum C."/>
            <person name="Ezra D."/>
            <person name="Gonzalez J."/>
            <person name="Henrissat B."/>
            <person name="Kuo A."/>
            <person name="Liang C."/>
            <person name="Lipzen A."/>
            <person name="Lutzoni F."/>
            <person name="Magnuson J."/>
            <person name="Mondo S."/>
            <person name="Nolan M."/>
            <person name="Ohm R."/>
            <person name="Pangilinan J."/>
            <person name="Park H.-J."/>
            <person name="Ramirez L."/>
            <person name="Alfaro M."/>
            <person name="Sun H."/>
            <person name="Tritt A."/>
            <person name="Yoshinaga Y."/>
            <person name="Zwiers L.-H."/>
            <person name="Turgeon B."/>
            <person name="Goodwin S."/>
            <person name="Spatafora J."/>
            <person name="Crous P."/>
            <person name="Grigoriev I."/>
        </authorList>
    </citation>
    <scope>NUCLEOTIDE SEQUENCE</scope>
    <source>
        <strain evidence="1">CBS 113818</strain>
    </source>
</reference>
<sequence>MVIEDEESLAGADTHTVRHAFRTWIADDLTPRLCDPESYGGIEKAHSNLLGNDNYNSNYPARCIAPRWQFCLLVDDACLSSLKLRGSRSPFVKIVDAQFQEDRVAVVDDGREDGETDDQCEYVGWMYMDVGDYVQMYDGLSGGYWRDLVYQRPEKGYADH</sequence>
<proteinExistence type="predicted"/>
<evidence type="ECO:0000313" key="2">
    <source>
        <dbReference type="Proteomes" id="UP000799424"/>
    </source>
</evidence>
<gene>
    <name evidence="1" type="ORF">CC86DRAFT_385446</name>
</gene>
<dbReference type="OrthoDB" id="3799506at2759"/>
<dbReference type="AlphaFoldDB" id="A0A6A6ZQG6"/>
<keyword evidence="2" id="KW-1185">Reference proteome</keyword>
<dbReference type="Proteomes" id="UP000799424">
    <property type="component" value="Unassembled WGS sequence"/>
</dbReference>
<dbReference type="EMBL" id="MU006234">
    <property type="protein sequence ID" value="KAF2822495.1"/>
    <property type="molecule type" value="Genomic_DNA"/>
</dbReference>
<organism evidence="1 2">
    <name type="scientific">Ophiobolus disseminans</name>
    <dbReference type="NCBI Taxonomy" id="1469910"/>
    <lineage>
        <taxon>Eukaryota</taxon>
        <taxon>Fungi</taxon>
        <taxon>Dikarya</taxon>
        <taxon>Ascomycota</taxon>
        <taxon>Pezizomycotina</taxon>
        <taxon>Dothideomycetes</taxon>
        <taxon>Pleosporomycetidae</taxon>
        <taxon>Pleosporales</taxon>
        <taxon>Pleosporineae</taxon>
        <taxon>Phaeosphaeriaceae</taxon>
        <taxon>Ophiobolus</taxon>
    </lineage>
</organism>
<accession>A0A6A6ZQG6</accession>
<evidence type="ECO:0000313" key="1">
    <source>
        <dbReference type="EMBL" id="KAF2822495.1"/>
    </source>
</evidence>
<protein>
    <submittedName>
        <fullName evidence="1">Uncharacterized protein</fullName>
    </submittedName>
</protein>
<name>A0A6A6ZQG6_9PLEO</name>